<evidence type="ECO:0000256" key="2">
    <source>
        <dbReference type="ARBA" id="ARBA00005420"/>
    </source>
</evidence>
<dbReference type="GeneID" id="102841431"/>
<keyword evidence="6 11" id="KW-0256">Endoplasmic reticulum</keyword>
<keyword evidence="3" id="KW-0444">Lipid biosynthesis</keyword>
<dbReference type="GO" id="GO:0004144">
    <property type="term" value="F:diacylglycerol O-acyltransferase activity"/>
    <property type="evidence" value="ECO:0007669"/>
    <property type="project" value="TreeGrafter"/>
</dbReference>
<gene>
    <name evidence="13" type="primary">MOGAT3</name>
</gene>
<evidence type="ECO:0000256" key="7">
    <source>
        <dbReference type="ARBA" id="ARBA00022989"/>
    </source>
</evidence>
<dbReference type="InterPro" id="IPR007130">
    <property type="entry name" value="DAGAT"/>
</dbReference>
<keyword evidence="10" id="KW-0012">Acyltransferase</keyword>
<dbReference type="Pfam" id="PF03982">
    <property type="entry name" value="DAGAT"/>
    <property type="match status" value="1"/>
</dbReference>
<proteinExistence type="inferred from homology"/>
<dbReference type="GO" id="GO:0019432">
    <property type="term" value="P:triglyceride biosynthetic process"/>
    <property type="evidence" value="ECO:0007669"/>
    <property type="project" value="TreeGrafter"/>
</dbReference>
<protein>
    <recommendedName>
        <fullName evidence="11">Acyltransferase</fullName>
        <ecNumber evidence="11">2.3.1.-</ecNumber>
    </recommendedName>
</protein>
<keyword evidence="8" id="KW-0443">Lipid metabolism</keyword>
<dbReference type="CTD" id="346606"/>
<keyword evidence="5 11" id="KW-0812">Transmembrane</keyword>
<evidence type="ECO:0000313" key="12">
    <source>
        <dbReference type="Proteomes" id="UP000504623"/>
    </source>
</evidence>
<evidence type="ECO:0000256" key="5">
    <source>
        <dbReference type="ARBA" id="ARBA00022692"/>
    </source>
</evidence>
<evidence type="ECO:0000256" key="8">
    <source>
        <dbReference type="ARBA" id="ARBA00023098"/>
    </source>
</evidence>
<dbReference type="GO" id="GO:0005789">
    <property type="term" value="C:endoplasmic reticulum membrane"/>
    <property type="evidence" value="ECO:0007669"/>
    <property type="project" value="UniProtKB-SubCell"/>
</dbReference>
<keyword evidence="12" id="KW-1185">Reference proteome</keyword>
<evidence type="ECO:0000256" key="11">
    <source>
        <dbReference type="RuleBase" id="RU367023"/>
    </source>
</evidence>
<evidence type="ECO:0000313" key="13">
    <source>
        <dbReference type="RefSeq" id="XP_006859886.1"/>
    </source>
</evidence>
<evidence type="ECO:0000256" key="4">
    <source>
        <dbReference type="ARBA" id="ARBA00022679"/>
    </source>
</evidence>
<keyword evidence="9 11" id="KW-0472">Membrane</keyword>
<dbReference type="OrthoDB" id="264532at2759"/>
<dbReference type="PANTHER" id="PTHR12317:SF36">
    <property type="entry name" value="2-ACYLGLYCEROL O-ACYLTRANSFERASE 3"/>
    <property type="match status" value="1"/>
</dbReference>
<sequence>MDLEVEGFANLTLELGHTSAESHPRAPPQGLPGASLLVRAEAAILQVPNPRGLWLPAAQEALQLLLSVALPFFQGSSKVARTYFSPPASLSLPEGDPLAAPPRAVSRGPLAAPTFTSLGKASREEKKLSQTGLQSSRLPVLWDHRPRRATGMEVPKAPLSSSTMKTPRKQQLEALAALQFVLTFLFMGTSFTLLVLFLLFTSFWSLSVLYFVWLYLDWDTPNQGGRRSEWIRNWTVWKHLRDYFPIKLVKTAELPPTQNYVMGAHPHGIMTTGFFCNFNTESNAFSQKFPGLRPSMVALAGLFRLPIFRDYIMLSGLCPVSRQSLDFILSQPQRGQAVVIIVGGAQESLYSGPGQHCVVLRKRKGFVHLALQHGASLVPVYSFGENDVFKVKTFATDSWQYLCQTTFKKLMGFAPCIFSGRGLFSANSWGLMPFAVPITTVVGRPIQVPQRLNPTKKEVDHYHMLYMKALEQLFEEHKESCGVSASTRLTFM</sequence>
<evidence type="ECO:0000256" key="1">
    <source>
        <dbReference type="ARBA" id="ARBA00004477"/>
    </source>
</evidence>
<comment type="subcellular location">
    <subcellularLocation>
        <location evidence="1 11">Endoplasmic reticulum membrane</location>
        <topology evidence="1 11">Multi-pass membrane protein</topology>
    </subcellularLocation>
</comment>
<dbReference type="CDD" id="cd07987">
    <property type="entry name" value="LPLAT_MGAT-like"/>
    <property type="match status" value="1"/>
</dbReference>
<dbReference type="AlphaFoldDB" id="A0A9B0T9V2"/>
<dbReference type="Proteomes" id="UP000504623">
    <property type="component" value="Unplaced"/>
</dbReference>
<evidence type="ECO:0000256" key="6">
    <source>
        <dbReference type="ARBA" id="ARBA00022824"/>
    </source>
</evidence>
<accession>A0A9B0T9V2</accession>
<evidence type="ECO:0000256" key="3">
    <source>
        <dbReference type="ARBA" id="ARBA00022516"/>
    </source>
</evidence>
<organism evidence="12 13">
    <name type="scientific">Chrysochloris asiatica</name>
    <name type="common">Cape golden mole</name>
    <dbReference type="NCBI Taxonomy" id="185453"/>
    <lineage>
        <taxon>Eukaryota</taxon>
        <taxon>Metazoa</taxon>
        <taxon>Chordata</taxon>
        <taxon>Craniata</taxon>
        <taxon>Vertebrata</taxon>
        <taxon>Euteleostomi</taxon>
        <taxon>Mammalia</taxon>
        <taxon>Eutheria</taxon>
        <taxon>Afrotheria</taxon>
        <taxon>Chrysochloridae</taxon>
        <taxon>Chrysochlorinae</taxon>
        <taxon>Chrysochloris</taxon>
    </lineage>
</organism>
<name>A0A9B0T9V2_CHRAS</name>
<comment type="similarity">
    <text evidence="2 11">Belongs to the diacylglycerol acyltransferase family.</text>
</comment>
<dbReference type="EC" id="2.3.1.-" evidence="11"/>
<comment type="caution">
    <text evidence="11">Lacks conserved residue(s) required for the propagation of feature annotation.</text>
</comment>
<feature type="transmembrane region" description="Helical" evidence="11">
    <location>
        <begin position="194"/>
        <end position="216"/>
    </location>
</feature>
<evidence type="ECO:0000256" key="10">
    <source>
        <dbReference type="ARBA" id="ARBA00023315"/>
    </source>
</evidence>
<keyword evidence="4 11" id="KW-0808">Transferase</keyword>
<reference evidence="13" key="1">
    <citation type="submission" date="2025-08" db="UniProtKB">
        <authorList>
            <consortium name="RefSeq"/>
        </authorList>
    </citation>
    <scope>IDENTIFICATION</scope>
    <source>
        <tissue evidence="13">Spleen</tissue>
    </source>
</reference>
<keyword evidence="7 11" id="KW-1133">Transmembrane helix</keyword>
<evidence type="ECO:0000256" key="9">
    <source>
        <dbReference type="ARBA" id="ARBA00023136"/>
    </source>
</evidence>
<dbReference type="PANTHER" id="PTHR12317">
    <property type="entry name" value="DIACYLGLYCEROL O-ACYLTRANSFERASE"/>
    <property type="match status" value="1"/>
</dbReference>
<dbReference type="RefSeq" id="XP_006859886.1">
    <property type="nucleotide sequence ID" value="XM_006859824.1"/>
</dbReference>